<dbReference type="InterPro" id="IPR020612">
    <property type="entry name" value="Methylthiotransferase_CS"/>
</dbReference>
<name>X1FY89_9ZZZZ</name>
<dbReference type="SUPFAM" id="SSF102114">
    <property type="entry name" value="Radical SAM enzymes"/>
    <property type="match status" value="1"/>
</dbReference>
<dbReference type="Pfam" id="PF00919">
    <property type="entry name" value="UPF0004"/>
    <property type="match status" value="1"/>
</dbReference>
<keyword evidence="4" id="KW-0479">Metal-binding</keyword>
<evidence type="ECO:0000256" key="5">
    <source>
        <dbReference type="ARBA" id="ARBA00023004"/>
    </source>
</evidence>
<keyword evidence="5" id="KW-0408">Iron</keyword>
<evidence type="ECO:0000256" key="3">
    <source>
        <dbReference type="ARBA" id="ARBA00022691"/>
    </source>
</evidence>
<dbReference type="GO" id="GO:0051539">
    <property type="term" value="F:4 iron, 4 sulfur cluster binding"/>
    <property type="evidence" value="ECO:0007669"/>
    <property type="project" value="UniProtKB-KW"/>
</dbReference>
<organism evidence="9">
    <name type="scientific">marine sediment metagenome</name>
    <dbReference type="NCBI Taxonomy" id="412755"/>
    <lineage>
        <taxon>unclassified sequences</taxon>
        <taxon>metagenomes</taxon>
        <taxon>ecological metagenomes</taxon>
    </lineage>
</organism>
<dbReference type="GO" id="GO:0046872">
    <property type="term" value="F:metal ion binding"/>
    <property type="evidence" value="ECO:0007669"/>
    <property type="project" value="UniProtKB-KW"/>
</dbReference>
<keyword evidence="3" id="KW-0949">S-adenosyl-L-methionine</keyword>
<dbReference type="InterPro" id="IPR013848">
    <property type="entry name" value="Methylthiotransferase_N"/>
</dbReference>
<dbReference type="PROSITE" id="PS51449">
    <property type="entry name" value="MTTASE_N"/>
    <property type="match status" value="1"/>
</dbReference>
<feature type="domain" description="MTTase N-terminal" evidence="7">
    <location>
        <begin position="2"/>
        <end position="118"/>
    </location>
</feature>
<dbReference type="FunFam" id="3.40.50.12160:FF:000003">
    <property type="entry name" value="CDK5 regulatory subunit-associated protein 1"/>
    <property type="match status" value="1"/>
</dbReference>
<comment type="caution">
    <text evidence="9">The sequence shown here is derived from an EMBL/GenBank/DDBJ whole genome shotgun (WGS) entry which is preliminary data.</text>
</comment>
<dbReference type="GO" id="GO:0035599">
    <property type="term" value="F:aspartic acid methylthiotransferase activity"/>
    <property type="evidence" value="ECO:0007669"/>
    <property type="project" value="TreeGrafter"/>
</dbReference>
<dbReference type="PANTHER" id="PTHR43837:SF1">
    <property type="entry name" value="RIBOSOMAL PROTEIN US12 METHYLTHIOTRANSFERASE RIMO"/>
    <property type="match status" value="1"/>
</dbReference>
<gene>
    <name evidence="9" type="ORF">S03H2_07750</name>
</gene>
<evidence type="ECO:0000256" key="1">
    <source>
        <dbReference type="ARBA" id="ARBA00001966"/>
    </source>
</evidence>
<dbReference type="InterPro" id="IPR023404">
    <property type="entry name" value="rSAM_horseshoe"/>
</dbReference>
<dbReference type="InterPro" id="IPR005840">
    <property type="entry name" value="Ribosomal_uS12_MeSTrfase_RimO"/>
</dbReference>
<evidence type="ECO:0000313" key="9">
    <source>
        <dbReference type="EMBL" id="GAH25748.1"/>
    </source>
</evidence>
<protein>
    <submittedName>
        <fullName evidence="9">Uncharacterized protein</fullName>
    </submittedName>
</protein>
<keyword evidence="2" id="KW-0004">4Fe-4S</keyword>
<dbReference type="PANTHER" id="PTHR43837">
    <property type="entry name" value="RIBOSOMAL PROTEIN S12 METHYLTHIOTRANSFERASE RIMO"/>
    <property type="match status" value="1"/>
</dbReference>
<dbReference type="Gene3D" id="3.80.30.20">
    <property type="entry name" value="tm_1862 like domain"/>
    <property type="match status" value="1"/>
</dbReference>
<dbReference type="AlphaFoldDB" id="X1FY89"/>
<dbReference type="InterPro" id="IPR038135">
    <property type="entry name" value="Methylthiotransferase_N_sf"/>
</dbReference>
<dbReference type="PROSITE" id="PS51918">
    <property type="entry name" value="RADICAL_SAM"/>
    <property type="match status" value="1"/>
</dbReference>
<sequence length="209" mass="23418">MIKVGILSLGCPRNLVDSEIMLGLLKKAGYKIIDQVRLSDIAIVNTCAFIEEAKRESIDAILELIQLKKQGRPKALIVSGCLTQRYKKKLFNELKEVDAFVGTGNYDNISDISKKVLNGKKVFEVGEPVFIYNHSTPRLFITPKHFSYLKISEGCSHRCSFCAIWKLRGKYRSRPIDSIVKEARGLSGKGVKEINLISQDSTSFGEGYL</sequence>
<evidence type="ECO:0000256" key="2">
    <source>
        <dbReference type="ARBA" id="ARBA00022485"/>
    </source>
</evidence>
<accession>X1FY89</accession>
<dbReference type="GO" id="GO:0005829">
    <property type="term" value="C:cytosol"/>
    <property type="evidence" value="ECO:0007669"/>
    <property type="project" value="TreeGrafter"/>
</dbReference>
<feature type="domain" description="Radical SAM core" evidence="8">
    <location>
        <begin position="141"/>
        <end position="209"/>
    </location>
</feature>
<dbReference type="InterPro" id="IPR007197">
    <property type="entry name" value="rSAM"/>
</dbReference>
<dbReference type="InterPro" id="IPR058240">
    <property type="entry name" value="rSAM_sf"/>
</dbReference>
<proteinExistence type="predicted"/>
<dbReference type="SFLD" id="SFLDS00029">
    <property type="entry name" value="Radical_SAM"/>
    <property type="match status" value="1"/>
</dbReference>
<evidence type="ECO:0000256" key="4">
    <source>
        <dbReference type="ARBA" id="ARBA00022723"/>
    </source>
</evidence>
<dbReference type="EMBL" id="BARU01003632">
    <property type="protein sequence ID" value="GAH25748.1"/>
    <property type="molecule type" value="Genomic_DNA"/>
</dbReference>
<evidence type="ECO:0000256" key="6">
    <source>
        <dbReference type="ARBA" id="ARBA00023014"/>
    </source>
</evidence>
<evidence type="ECO:0000259" key="8">
    <source>
        <dbReference type="PROSITE" id="PS51918"/>
    </source>
</evidence>
<dbReference type="Gene3D" id="3.40.50.12160">
    <property type="entry name" value="Methylthiotransferase, N-terminal domain"/>
    <property type="match status" value="1"/>
</dbReference>
<dbReference type="PROSITE" id="PS01278">
    <property type="entry name" value="MTTASE_RADICAL"/>
    <property type="match status" value="1"/>
</dbReference>
<comment type="cofactor">
    <cofactor evidence="1">
        <name>[4Fe-4S] cluster</name>
        <dbReference type="ChEBI" id="CHEBI:49883"/>
    </cofactor>
</comment>
<dbReference type="Pfam" id="PF04055">
    <property type="entry name" value="Radical_SAM"/>
    <property type="match status" value="1"/>
</dbReference>
<evidence type="ECO:0000259" key="7">
    <source>
        <dbReference type="PROSITE" id="PS51449"/>
    </source>
</evidence>
<keyword evidence="6" id="KW-0411">Iron-sulfur</keyword>
<reference evidence="9" key="1">
    <citation type="journal article" date="2014" name="Front. Microbiol.">
        <title>High frequency of phylogenetically diverse reductive dehalogenase-homologous genes in deep subseafloor sedimentary metagenomes.</title>
        <authorList>
            <person name="Kawai M."/>
            <person name="Futagami T."/>
            <person name="Toyoda A."/>
            <person name="Takaki Y."/>
            <person name="Nishi S."/>
            <person name="Hori S."/>
            <person name="Arai W."/>
            <person name="Tsubouchi T."/>
            <person name="Morono Y."/>
            <person name="Uchiyama I."/>
            <person name="Ito T."/>
            <person name="Fujiyama A."/>
            <person name="Inagaki F."/>
            <person name="Takami H."/>
        </authorList>
    </citation>
    <scope>NUCLEOTIDE SEQUENCE</scope>
    <source>
        <strain evidence="9">Expedition CK06-06</strain>
    </source>
</reference>